<organism evidence="3 5">
    <name type="scientific">Didymodactylos carnosus</name>
    <dbReference type="NCBI Taxonomy" id="1234261"/>
    <lineage>
        <taxon>Eukaryota</taxon>
        <taxon>Metazoa</taxon>
        <taxon>Spiralia</taxon>
        <taxon>Gnathifera</taxon>
        <taxon>Rotifera</taxon>
        <taxon>Eurotatoria</taxon>
        <taxon>Bdelloidea</taxon>
        <taxon>Philodinida</taxon>
        <taxon>Philodinidae</taxon>
        <taxon>Didymodactylos</taxon>
    </lineage>
</organism>
<dbReference type="InterPro" id="IPR036396">
    <property type="entry name" value="Cyt_P450_sf"/>
</dbReference>
<dbReference type="GO" id="GO:0020037">
    <property type="term" value="F:heme binding"/>
    <property type="evidence" value="ECO:0007669"/>
    <property type="project" value="InterPro"/>
</dbReference>
<dbReference type="GO" id="GO:0005506">
    <property type="term" value="F:iron ion binding"/>
    <property type="evidence" value="ECO:0007669"/>
    <property type="project" value="InterPro"/>
</dbReference>
<evidence type="ECO:0000313" key="4">
    <source>
        <dbReference type="EMBL" id="CAF3833899.1"/>
    </source>
</evidence>
<dbReference type="GO" id="GO:0004497">
    <property type="term" value="F:monooxygenase activity"/>
    <property type="evidence" value="ECO:0007669"/>
    <property type="project" value="InterPro"/>
</dbReference>
<evidence type="ECO:0000313" key="5">
    <source>
        <dbReference type="Proteomes" id="UP000663829"/>
    </source>
</evidence>
<gene>
    <name evidence="3" type="ORF">GPM918_LOCUS17039</name>
    <name evidence="4" type="ORF">SRO942_LOCUS17038</name>
</gene>
<keyword evidence="1" id="KW-0472">Membrane</keyword>
<feature type="transmembrane region" description="Helical" evidence="1">
    <location>
        <begin position="290"/>
        <end position="308"/>
    </location>
</feature>
<evidence type="ECO:0000256" key="1">
    <source>
        <dbReference type="SAM" id="Phobius"/>
    </source>
</evidence>
<feature type="transmembrane region" description="Helical" evidence="1">
    <location>
        <begin position="36"/>
        <end position="54"/>
    </location>
</feature>
<feature type="domain" description="Lipoxygenase" evidence="2">
    <location>
        <begin position="983"/>
        <end position="1140"/>
    </location>
</feature>
<dbReference type="EMBL" id="CAJNOQ010004597">
    <property type="protein sequence ID" value="CAF1066243.1"/>
    <property type="molecule type" value="Genomic_DNA"/>
</dbReference>
<comment type="caution">
    <text evidence="3">The sequence shown here is derived from an EMBL/GenBank/DDBJ whole genome shotgun (WGS) entry which is preliminary data.</text>
</comment>
<keyword evidence="5" id="KW-1185">Reference proteome</keyword>
<dbReference type="Proteomes" id="UP000681722">
    <property type="component" value="Unassembled WGS sequence"/>
</dbReference>
<keyword evidence="1" id="KW-1133">Transmembrane helix</keyword>
<dbReference type="OrthoDB" id="407298at2759"/>
<dbReference type="InterPro" id="IPR013819">
    <property type="entry name" value="LipOase_C"/>
</dbReference>
<dbReference type="SUPFAM" id="SSF48264">
    <property type="entry name" value="Cytochrome P450"/>
    <property type="match status" value="1"/>
</dbReference>
<dbReference type="Gene3D" id="1.10.630.10">
    <property type="entry name" value="Cytochrome P450"/>
    <property type="match status" value="1"/>
</dbReference>
<dbReference type="Pfam" id="PF14108">
    <property type="entry name" value="ABA4-like"/>
    <property type="match status" value="1"/>
</dbReference>
<keyword evidence="1" id="KW-0812">Transmembrane</keyword>
<feature type="transmembrane region" description="Helical" evidence="1">
    <location>
        <begin position="12"/>
        <end position="30"/>
    </location>
</feature>
<accession>A0A814LKD9</accession>
<dbReference type="SUPFAM" id="SSF48484">
    <property type="entry name" value="Lipoxigenase"/>
    <property type="match status" value="1"/>
</dbReference>
<evidence type="ECO:0000259" key="2">
    <source>
        <dbReference type="Pfam" id="PF00305"/>
    </source>
</evidence>
<proteinExistence type="predicted"/>
<feature type="transmembrane region" description="Helical" evidence="1">
    <location>
        <begin position="136"/>
        <end position="159"/>
    </location>
</feature>
<dbReference type="Proteomes" id="UP000663829">
    <property type="component" value="Unassembled WGS sequence"/>
</dbReference>
<feature type="transmembrane region" description="Helical" evidence="1">
    <location>
        <begin position="213"/>
        <end position="240"/>
    </location>
</feature>
<dbReference type="EMBL" id="CAJOBC010004597">
    <property type="protein sequence ID" value="CAF3833899.1"/>
    <property type="molecule type" value="Genomic_DNA"/>
</dbReference>
<name>A0A814LKD9_9BILA</name>
<dbReference type="GO" id="GO:0016702">
    <property type="term" value="F:oxidoreductase activity, acting on single donors with incorporation of molecular oxygen, incorporation of two atoms of oxygen"/>
    <property type="evidence" value="ECO:0007669"/>
    <property type="project" value="InterPro"/>
</dbReference>
<sequence>MGTIHLTANDLFNWNNIIIIGWLALIFAPFRKLSKYLILLPALFLSIIYSLILFKTVFLREKNSPPLDFFHLSGWMALLKDPSMIVGTTSHFCIMDLWVGKWIVYDFYSKYTYGYSITRNSNGTYAINKSWTYQRILFTIILLLSYMVAPLGFLVYNIAKYSFLKKYKTQHRIDVENEQGFIERIGINQQHSDLLNPHSVRFGDKLPSPLRKIYHFIIGIFGLIVLFTIVLPAYIGLVIYCRIVYRKSSSSSSIHQSDIVPNKLIPEFVRNVTANMKFTSFTTPINKRNWLWYLKFLLLQIATFIEYIPNSFNPHMLFQSLEDYFKKIYDVPYYAFGDGIGINSYDLVKRYLQDIPPRKDFESLGWKVSSSQATFCDFTTIFLSSDNPDMTLGRQIIFKWLHAFPYNLHKTNYQAQLYLSRIVPRKTDEKPDDILVYQAIGEVMFFLATGGELTKNERTAYVDCVKNPLIFFPNWLNFLLGGHYFERKTLGSYYTILQAFSRYVDGPALQAAFNAADNKKSKSEILKLVAIVFSIAGSAAPAKLAVSVIEKLWSKNEKEKEKNILLFQKNPHNFIKEVARLDKAVPMVNVLATSEIANEIENNFKNKNSNIKIYENTPLHCSIVNANRDKEMFKNPDDFIPDRTEINKIIVWNGVEEDILNMDEAKRPVRYCPGHDLSIDVIKYVTERFLPVVYDSTNSSARQQERIEETNKFYTNGVLSNDDHKHEEDDNILEKTNDNRIISSTKQPTDDMSNENETKFALFNSSFNQLSDDQRYYDVLDNYTKVVIELMKVAVKDSNLSPPRGIDIIPPFNLPAQDLHLLRIDMAKFIPSWDEDEPNGSSLKRNFARWLVNQNIWDFKDSLDEFDTPEQAIAWRLKMFSALPLPNVFYKEMSSDDMMTQLAFSGCACHHTQRVYKPWEPGHGIPDSKLLKDAVYVNDMTGLSMFRVRQPFERYGAAAYFDSNYKIIGIYWSHGSRLVKPNDRFWEHAKYVWRSTFFAYVTIRDHLIVTHMIECNAFVSASRQHLPFDHPLRIFIKPFTYHTVSVNYQAALALVNNRGLVHRIWAFDYDEFLKVCDYISMNYKFRLLPDFIDKSMDADNNNKTKDEWDKIYPIHRDLNEFWNIIHKYVENFFEINYNLSINDDNDNLPDDLYITKFIQEICKQIGIAGITSLKYFIDVLSQLIASSTGIHEHVGQVSGYMIDPRFIGAKLQEGKEMQNIQTYTQILLLTVITGLRMPGILEDWSHLIDHDEHYHKNLKNYQDFKYQLQKLSEDIDSRNKIRNYPFESFNPKYIECSTSI</sequence>
<dbReference type="Gene3D" id="1.20.245.10">
    <property type="entry name" value="Lipoxygenase-1, Domain 5"/>
    <property type="match status" value="1"/>
</dbReference>
<dbReference type="InterPro" id="IPR036226">
    <property type="entry name" value="LipOase_C_sf"/>
</dbReference>
<dbReference type="Pfam" id="PF00305">
    <property type="entry name" value="Lipoxygenase"/>
    <property type="match status" value="1"/>
</dbReference>
<evidence type="ECO:0000313" key="3">
    <source>
        <dbReference type="EMBL" id="CAF1066243.1"/>
    </source>
</evidence>
<reference evidence="3" key="1">
    <citation type="submission" date="2021-02" db="EMBL/GenBank/DDBJ databases">
        <authorList>
            <person name="Nowell W R."/>
        </authorList>
    </citation>
    <scope>NUCLEOTIDE SEQUENCE</scope>
</reference>
<dbReference type="GO" id="GO:0016705">
    <property type="term" value="F:oxidoreductase activity, acting on paired donors, with incorporation or reduction of molecular oxygen"/>
    <property type="evidence" value="ECO:0007669"/>
    <property type="project" value="InterPro"/>
</dbReference>
<protein>
    <recommendedName>
        <fullName evidence="2">Lipoxygenase domain-containing protein</fullName>
    </recommendedName>
</protein>
<dbReference type="InterPro" id="IPR025461">
    <property type="entry name" value="ABA4-like"/>
</dbReference>